<evidence type="ECO:0000313" key="2">
    <source>
        <dbReference type="EMBL" id="MCQ1058403.1"/>
    </source>
</evidence>
<comment type="caution">
    <text evidence="2">The sequence shown here is derived from an EMBL/GenBank/DDBJ whole genome shotgun (WGS) entry which is preliminary data.</text>
</comment>
<protein>
    <submittedName>
        <fullName evidence="2">DUF4400 domain-containing protein</fullName>
    </submittedName>
</protein>
<dbReference type="InterPro" id="IPR022266">
    <property type="entry name" value="DtrJ-like"/>
</dbReference>
<dbReference type="RefSeq" id="WP_255042285.1">
    <property type="nucleotide sequence ID" value="NZ_JANEYT010000018.1"/>
</dbReference>
<evidence type="ECO:0000256" key="1">
    <source>
        <dbReference type="SAM" id="Phobius"/>
    </source>
</evidence>
<reference evidence="2 3" key="1">
    <citation type="submission" date="2022-07" db="EMBL/GenBank/DDBJ databases">
        <title>Photobacterium pectinilyticum sp. nov., a marine bacterium isolated from surface seawater of Qingdao offshore.</title>
        <authorList>
            <person name="Wang X."/>
        </authorList>
    </citation>
    <scope>NUCLEOTIDE SEQUENCE [LARGE SCALE GENOMIC DNA]</scope>
    <source>
        <strain evidence="2 3">ZSDE20</strain>
    </source>
</reference>
<dbReference type="Proteomes" id="UP001524460">
    <property type="component" value="Unassembled WGS sequence"/>
</dbReference>
<proteinExistence type="predicted"/>
<accession>A0ABT1N0Z5</accession>
<feature type="transmembrane region" description="Helical" evidence="1">
    <location>
        <begin position="160"/>
        <end position="178"/>
    </location>
</feature>
<keyword evidence="1" id="KW-0812">Transmembrane</keyword>
<dbReference type="EMBL" id="JANEYT010000018">
    <property type="protein sequence ID" value="MCQ1058403.1"/>
    <property type="molecule type" value="Genomic_DNA"/>
</dbReference>
<feature type="transmembrane region" description="Helical" evidence="1">
    <location>
        <begin position="12"/>
        <end position="31"/>
    </location>
</feature>
<keyword evidence="3" id="KW-1185">Reference proteome</keyword>
<evidence type="ECO:0000313" key="3">
    <source>
        <dbReference type="Proteomes" id="UP001524460"/>
    </source>
</evidence>
<dbReference type="Pfam" id="PF14348">
    <property type="entry name" value="DtrJ-like"/>
    <property type="match status" value="1"/>
</dbReference>
<feature type="transmembrane region" description="Helical" evidence="1">
    <location>
        <begin position="184"/>
        <end position="204"/>
    </location>
</feature>
<keyword evidence="1" id="KW-0472">Membrane</keyword>
<organism evidence="2 3">
    <name type="scientific">Photobacterium pectinilyticum</name>
    <dbReference type="NCBI Taxonomy" id="2906793"/>
    <lineage>
        <taxon>Bacteria</taxon>
        <taxon>Pseudomonadati</taxon>
        <taxon>Pseudomonadota</taxon>
        <taxon>Gammaproteobacteria</taxon>
        <taxon>Vibrionales</taxon>
        <taxon>Vibrionaceae</taxon>
        <taxon>Photobacterium</taxon>
    </lineage>
</organism>
<keyword evidence="1" id="KW-1133">Transmembrane helix</keyword>
<name>A0ABT1N0Z5_9GAMM</name>
<sequence>MLLKDPKTFTLQHRAMFAMFIFSMVYLFGMVKLEEYAGALNTEIETSKILIGDQSSANIVTGAQRIFGLFDQGLLPMRDNLDQANKSNKYRVLSKMGDNVLEAADKVRLLIYQMCYRLFLLKYWFLTGLPLVIALIYEGVKIRSIKMYEFGNTSDSRMRLWSKFIGFTVIILNIYLIFPYSGEFGALFPPTVMLIIGIVFRNMLTHLSKSF</sequence>
<gene>
    <name evidence="2" type="ORF">NHN17_10065</name>
</gene>
<feature type="transmembrane region" description="Helical" evidence="1">
    <location>
        <begin position="123"/>
        <end position="140"/>
    </location>
</feature>